<name>A0ABU0E530_9FIRM</name>
<comment type="caution">
    <text evidence="1">The sequence shown here is derived from an EMBL/GenBank/DDBJ whole genome shotgun (WGS) entry which is preliminary data.</text>
</comment>
<protein>
    <submittedName>
        <fullName evidence="1">Uncharacterized protein</fullName>
    </submittedName>
</protein>
<reference evidence="1 2" key="1">
    <citation type="submission" date="2023-07" db="EMBL/GenBank/DDBJ databases">
        <title>Genomic Encyclopedia of Type Strains, Phase IV (KMG-IV): sequencing the most valuable type-strain genomes for metagenomic binning, comparative biology and taxonomic classification.</title>
        <authorList>
            <person name="Goeker M."/>
        </authorList>
    </citation>
    <scope>NUCLEOTIDE SEQUENCE [LARGE SCALE GENOMIC DNA]</scope>
    <source>
        <strain evidence="1 2">DSM 16784</strain>
    </source>
</reference>
<dbReference type="EMBL" id="JAUSUR010000005">
    <property type="protein sequence ID" value="MDQ0362012.1"/>
    <property type="molecule type" value="Genomic_DNA"/>
</dbReference>
<evidence type="ECO:0000313" key="2">
    <source>
        <dbReference type="Proteomes" id="UP001230220"/>
    </source>
</evidence>
<organism evidence="1 2">
    <name type="scientific">Breznakia pachnodae</name>
    <dbReference type="NCBI Taxonomy" id="265178"/>
    <lineage>
        <taxon>Bacteria</taxon>
        <taxon>Bacillati</taxon>
        <taxon>Bacillota</taxon>
        <taxon>Erysipelotrichia</taxon>
        <taxon>Erysipelotrichales</taxon>
        <taxon>Erysipelotrichaceae</taxon>
        <taxon>Breznakia</taxon>
    </lineage>
</organism>
<dbReference type="PROSITE" id="PS51257">
    <property type="entry name" value="PROKAR_LIPOPROTEIN"/>
    <property type="match status" value="1"/>
</dbReference>
<dbReference type="RefSeq" id="WP_307409241.1">
    <property type="nucleotide sequence ID" value="NZ_JAUSUR010000005.1"/>
</dbReference>
<proteinExistence type="predicted"/>
<gene>
    <name evidence="1" type="ORF">J2S15_002765</name>
</gene>
<dbReference type="Proteomes" id="UP001230220">
    <property type="component" value="Unassembled WGS sequence"/>
</dbReference>
<accession>A0ABU0E530</accession>
<sequence>MKKIILSLISIFVLTACRLSDIETEKEKTSNEDNEKLELVIKDVNYEIYCDSQHQHCEWSINYGKDITYEGKSSAGIPNITNENGLITIKKGAGTGVFYKTYYSQNYKPKTYYNPLTNSSTYVAVIDYDVIKNEKVLEIVIIDIFSETEISRFRLDTQDIVLMGDEFTMIDHIEIEDGDLDSKHIVISYYNKENVLISDIVYF</sequence>
<evidence type="ECO:0000313" key="1">
    <source>
        <dbReference type="EMBL" id="MDQ0362012.1"/>
    </source>
</evidence>
<keyword evidence="2" id="KW-1185">Reference proteome</keyword>